<feature type="compositionally biased region" description="Polar residues" evidence="1">
    <location>
        <begin position="125"/>
        <end position="137"/>
    </location>
</feature>
<keyword evidence="3" id="KW-1185">Reference proteome</keyword>
<feature type="region of interest" description="Disordered" evidence="1">
    <location>
        <begin position="63"/>
        <end position="91"/>
    </location>
</feature>
<organism evidence="2 3">
    <name type="scientific">Ancylostoma ceylanicum</name>
    <dbReference type="NCBI Taxonomy" id="53326"/>
    <lineage>
        <taxon>Eukaryota</taxon>
        <taxon>Metazoa</taxon>
        <taxon>Ecdysozoa</taxon>
        <taxon>Nematoda</taxon>
        <taxon>Chromadorea</taxon>
        <taxon>Rhabditida</taxon>
        <taxon>Rhabditina</taxon>
        <taxon>Rhabditomorpha</taxon>
        <taxon>Strongyloidea</taxon>
        <taxon>Ancylostomatidae</taxon>
        <taxon>Ancylostomatinae</taxon>
        <taxon>Ancylostoma</taxon>
    </lineage>
</organism>
<dbReference type="Proteomes" id="UP000024635">
    <property type="component" value="Unassembled WGS sequence"/>
</dbReference>
<protein>
    <submittedName>
        <fullName evidence="2">Uncharacterized protein</fullName>
    </submittedName>
</protein>
<reference evidence="3" key="1">
    <citation type="journal article" date="2015" name="Nat. Genet.">
        <title>The genome and transcriptome of the zoonotic hookworm Ancylostoma ceylanicum identify infection-specific gene families.</title>
        <authorList>
            <person name="Schwarz E.M."/>
            <person name="Hu Y."/>
            <person name="Antoshechkin I."/>
            <person name="Miller M.M."/>
            <person name="Sternberg P.W."/>
            <person name="Aroian R.V."/>
        </authorList>
    </citation>
    <scope>NUCLEOTIDE SEQUENCE</scope>
    <source>
        <strain evidence="3">HY135</strain>
    </source>
</reference>
<proteinExistence type="predicted"/>
<evidence type="ECO:0000313" key="2">
    <source>
        <dbReference type="EMBL" id="EYB87339.1"/>
    </source>
</evidence>
<evidence type="ECO:0000256" key="1">
    <source>
        <dbReference type="SAM" id="MobiDB-lite"/>
    </source>
</evidence>
<accession>A0A016SAM3</accession>
<sequence>MGVVIWSRLRGNREVNVAGHLEVTSRSTFQKSIVKQLKPRGSRPVTLRKRNFSEVAVACLAPLPGETRPGQQETGRWSNSARNPKMPAGNFRHFEPPILFLTAKDSPPKMTLSINSQPGKPRDPTANNRRPESNASSHPVLVAGSPCVIA</sequence>
<name>A0A016SAM3_9BILA</name>
<comment type="caution">
    <text evidence="2">The sequence shown here is derived from an EMBL/GenBank/DDBJ whole genome shotgun (WGS) entry which is preliminary data.</text>
</comment>
<feature type="region of interest" description="Disordered" evidence="1">
    <location>
        <begin position="103"/>
        <end position="150"/>
    </location>
</feature>
<gene>
    <name evidence="2" type="primary">Acey_s0265.g670</name>
    <name evidence="2" type="ORF">Y032_0265g670</name>
</gene>
<dbReference type="EMBL" id="JARK01001601">
    <property type="protein sequence ID" value="EYB87339.1"/>
    <property type="molecule type" value="Genomic_DNA"/>
</dbReference>
<dbReference type="AlphaFoldDB" id="A0A016SAM3"/>
<feature type="compositionally biased region" description="Polar residues" evidence="1">
    <location>
        <begin position="69"/>
        <end position="82"/>
    </location>
</feature>
<evidence type="ECO:0000313" key="3">
    <source>
        <dbReference type="Proteomes" id="UP000024635"/>
    </source>
</evidence>